<evidence type="ECO:0000256" key="1">
    <source>
        <dbReference type="SAM" id="MobiDB-lite"/>
    </source>
</evidence>
<sequence length="120" mass="13063">MAHPVSFSCDGGRCLRREWRHFQKHPSTDQPFHPDATNCVGAVVNDTDRTIYLMEWEYGNAPGDRTRCRSVPPHSGVASLEQQGSDGGFGSVSMDSGTGRACKPLDPTDNLTSHRSGQSS</sequence>
<comment type="caution">
    <text evidence="2">The sequence shown here is derived from an EMBL/GenBank/DDBJ whole genome shotgun (WGS) entry which is preliminary data.</text>
</comment>
<name>A0ABP3NCQ7_SACER</name>
<evidence type="ECO:0000313" key="2">
    <source>
        <dbReference type="EMBL" id="GAA0541152.1"/>
    </source>
</evidence>
<dbReference type="RefSeq" id="WP_009948871.1">
    <property type="nucleotide sequence ID" value="NZ_CP069353.1"/>
</dbReference>
<proteinExistence type="predicted"/>
<protein>
    <submittedName>
        <fullName evidence="2">Uncharacterized protein</fullName>
    </submittedName>
</protein>
<dbReference type="EMBL" id="BAAAGS010000032">
    <property type="protein sequence ID" value="GAA0541152.1"/>
    <property type="molecule type" value="Genomic_DNA"/>
</dbReference>
<feature type="compositionally biased region" description="Polar residues" evidence="1">
    <location>
        <begin position="109"/>
        <end position="120"/>
    </location>
</feature>
<gene>
    <name evidence="2" type="ORF">GCM10009533_45250</name>
</gene>
<dbReference type="Proteomes" id="UP001500729">
    <property type="component" value="Unassembled WGS sequence"/>
</dbReference>
<evidence type="ECO:0000313" key="3">
    <source>
        <dbReference type="Proteomes" id="UP001500729"/>
    </source>
</evidence>
<organism evidence="2 3">
    <name type="scientific">Saccharopolyspora erythraea</name>
    <name type="common">Streptomyces erythraeus</name>
    <dbReference type="NCBI Taxonomy" id="1836"/>
    <lineage>
        <taxon>Bacteria</taxon>
        <taxon>Bacillati</taxon>
        <taxon>Actinomycetota</taxon>
        <taxon>Actinomycetes</taxon>
        <taxon>Pseudonocardiales</taxon>
        <taxon>Pseudonocardiaceae</taxon>
        <taxon>Saccharopolyspora</taxon>
    </lineage>
</organism>
<accession>A0ABP3NCQ7</accession>
<feature type="region of interest" description="Disordered" evidence="1">
    <location>
        <begin position="69"/>
        <end position="120"/>
    </location>
</feature>
<reference evidence="3" key="1">
    <citation type="journal article" date="2019" name="Int. J. Syst. Evol. Microbiol.">
        <title>The Global Catalogue of Microorganisms (GCM) 10K type strain sequencing project: providing services to taxonomists for standard genome sequencing and annotation.</title>
        <authorList>
            <consortium name="The Broad Institute Genomics Platform"/>
            <consortium name="The Broad Institute Genome Sequencing Center for Infectious Disease"/>
            <person name="Wu L."/>
            <person name="Ma J."/>
        </authorList>
    </citation>
    <scope>NUCLEOTIDE SEQUENCE [LARGE SCALE GENOMIC DNA]</scope>
    <source>
        <strain evidence="3">JCM 10303</strain>
    </source>
</reference>
<keyword evidence="3" id="KW-1185">Reference proteome</keyword>